<dbReference type="EMBL" id="VZOJ01000113">
    <property type="protein sequence ID" value="KAB0633355.1"/>
    <property type="molecule type" value="Genomic_DNA"/>
</dbReference>
<sequence>MVSHNFPHLATIVSGYLGQDWRSWGDSFEGVVAVYKSETTPEERTELLKKIESFEEQYTTSLDNEFIDRYGHDLDPLLRGFTTTYFLRHFDNY</sequence>
<accession>A0A6H9SJZ5</accession>
<name>A0A6H9SJZ5_9BURK</name>
<dbReference type="GeneID" id="99793268"/>
<evidence type="ECO:0000313" key="2">
    <source>
        <dbReference type="EMBL" id="KAB0633355.1"/>
    </source>
</evidence>
<dbReference type="RefSeq" id="WP_151067554.1">
    <property type="nucleotide sequence ID" value="NZ_CABVPL010000071.1"/>
</dbReference>
<dbReference type="InterPro" id="IPR041129">
    <property type="entry name" value="CdiI_2"/>
</dbReference>
<feature type="domain" description="CdiI immunity protein" evidence="1">
    <location>
        <begin position="5"/>
        <end position="89"/>
    </location>
</feature>
<evidence type="ECO:0000313" key="3">
    <source>
        <dbReference type="Proteomes" id="UP000430232"/>
    </source>
</evidence>
<dbReference type="Pfam" id="PF18593">
    <property type="entry name" value="CdiI_2"/>
    <property type="match status" value="1"/>
</dbReference>
<proteinExistence type="predicted"/>
<protein>
    <recommendedName>
        <fullName evidence="1">CdiI immunity protein domain-containing protein</fullName>
    </recommendedName>
</protein>
<keyword evidence="3" id="KW-1185">Reference proteome</keyword>
<evidence type="ECO:0000259" key="1">
    <source>
        <dbReference type="Pfam" id="PF18593"/>
    </source>
</evidence>
<dbReference type="OrthoDB" id="8852337at2"/>
<dbReference type="AlphaFoldDB" id="A0A6H9SJZ5"/>
<organism evidence="2 3">
    <name type="scientific">Burkholderia latens</name>
    <dbReference type="NCBI Taxonomy" id="488446"/>
    <lineage>
        <taxon>Bacteria</taxon>
        <taxon>Pseudomonadati</taxon>
        <taxon>Pseudomonadota</taxon>
        <taxon>Betaproteobacteria</taxon>
        <taxon>Burkholderiales</taxon>
        <taxon>Burkholderiaceae</taxon>
        <taxon>Burkholderia</taxon>
        <taxon>Burkholderia cepacia complex</taxon>
    </lineage>
</organism>
<gene>
    <name evidence="2" type="ORF">F7R21_27950</name>
</gene>
<dbReference type="Proteomes" id="UP000430232">
    <property type="component" value="Unassembled WGS sequence"/>
</dbReference>
<reference evidence="2 3" key="1">
    <citation type="submission" date="2019-09" db="EMBL/GenBank/DDBJ databases">
        <title>Draft genome sequences of 48 bacterial type strains from the CCUG.</title>
        <authorList>
            <person name="Tunovic T."/>
            <person name="Pineiro-Iglesias B."/>
            <person name="Unosson C."/>
            <person name="Inganas E."/>
            <person name="Ohlen M."/>
            <person name="Cardew S."/>
            <person name="Jensie-Markopoulos S."/>
            <person name="Salva-Serra F."/>
            <person name="Jaen-Luchoro D."/>
            <person name="Karlsson R."/>
            <person name="Svensson-Stadler L."/>
            <person name="Chun J."/>
            <person name="Moore E."/>
        </authorList>
    </citation>
    <scope>NUCLEOTIDE SEQUENCE [LARGE SCALE GENOMIC DNA]</scope>
    <source>
        <strain evidence="2 3">CCUG 54555</strain>
    </source>
</reference>
<comment type="caution">
    <text evidence="2">The sequence shown here is derived from an EMBL/GenBank/DDBJ whole genome shotgun (WGS) entry which is preliminary data.</text>
</comment>